<organism evidence="1 2">
    <name type="scientific">Salmonella phage Det7</name>
    <dbReference type="NCBI Taxonomy" id="454798"/>
    <lineage>
        <taxon>Viruses</taxon>
        <taxon>Duplodnaviria</taxon>
        <taxon>Heunggongvirae</taxon>
        <taxon>Uroviricota</taxon>
        <taxon>Caudoviricetes</taxon>
        <taxon>Pantevenvirales</taxon>
        <taxon>Ackermannviridae</taxon>
        <taxon>Cvivirinae</taxon>
        <taxon>Kuttervirus</taxon>
        <taxon>Kuttervirus Det7</taxon>
    </lineage>
</organism>
<evidence type="ECO:0000313" key="1">
    <source>
        <dbReference type="EMBL" id="AJQ20963.1"/>
    </source>
</evidence>
<proteinExistence type="predicted"/>
<dbReference type="Proteomes" id="UP000032405">
    <property type="component" value="Segment"/>
</dbReference>
<sequence>MKREITEEMLAKAVLHPKVRFAFIPTRLHDGNWVWLEHYVRAPIGLYAQLRYGGEVELKQYRVGGGLGGLDDGEYFPHRNFAMNDNSYFKVEYAAACGTYPLKLLLEKAGETDV</sequence>
<name>A0A0C5Q3H5_9CAUD</name>
<protein>
    <submittedName>
        <fullName evidence="1">Uncharacterized protein</fullName>
    </submittedName>
</protein>
<dbReference type="RefSeq" id="YP_009140321.1">
    <property type="nucleotide sequence ID" value="NC_027119.1"/>
</dbReference>
<evidence type="ECO:0000313" key="2">
    <source>
        <dbReference type="Proteomes" id="UP000032405"/>
    </source>
</evidence>
<dbReference type="KEGG" id="vg:24366689"/>
<reference evidence="1 2" key="1">
    <citation type="journal article" date="2015" name="Genome Announc.">
        <title>Genome Sequence of Salmonella enterica Phage Det7.</title>
        <authorList>
            <person name="Casjens S.R."/>
            <person name="Jacobs-Sera D."/>
            <person name="Hatfull G.F."/>
            <person name="Hendrix R.W."/>
        </authorList>
    </citation>
    <scope>NUCLEOTIDE SEQUENCE [LARGE SCALE GENOMIC DNA]</scope>
</reference>
<dbReference type="GeneID" id="24366689"/>
<dbReference type="EMBL" id="KP797973">
    <property type="protein sequence ID" value="AJQ20963.1"/>
    <property type="molecule type" value="Genomic_DNA"/>
</dbReference>
<keyword evidence="2" id="KW-1185">Reference proteome</keyword>
<gene>
    <name evidence="1" type="primary">144</name>
    <name evidence="1" type="ORF">DET7_144</name>
</gene>
<accession>A0A0C5Q3H5</accession>